<accession>B8HL99</accession>
<dbReference type="STRING" id="395961.Cyan7425_4658"/>
<gene>
    <name evidence="2" type="ordered locus">Cyan7425_4658</name>
</gene>
<evidence type="ECO:0000256" key="1">
    <source>
        <dbReference type="SAM" id="Phobius"/>
    </source>
</evidence>
<protein>
    <recommendedName>
        <fullName evidence="3">Alpha/beta hydrolase</fullName>
    </recommendedName>
</protein>
<dbReference type="HOGENOM" id="CLU_2154193_0_0_3"/>
<keyword evidence="1" id="KW-0472">Membrane</keyword>
<name>B8HL99_CYAP4</name>
<sequence length="111" mass="12198">MSQLSFKNLLIGELSWARLGRSLLFIYAAFALYVFLQSDRMIFLPPPASYQNSKDVLKAAVTLTEHIAALYLPNPAAASTVLYIHGNAEDLGDIRPFLESSCLTMALGYLG</sequence>
<reference evidence="2" key="1">
    <citation type="submission" date="2009-01" db="EMBL/GenBank/DDBJ databases">
        <title>Complete sequence of chromosome Cyanothece sp. PCC 7425.</title>
        <authorList>
            <consortium name="US DOE Joint Genome Institute"/>
            <person name="Lucas S."/>
            <person name="Copeland A."/>
            <person name="Lapidus A."/>
            <person name="Glavina del Rio T."/>
            <person name="Dalin E."/>
            <person name="Tice H."/>
            <person name="Bruce D."/>
            <person name="Goodwin L."/>
            <person name="Pitluck S."/>
            <person name="Sims D."/>
            <person name="Meineke L."/>
            <person name="Brettin T."/>
            <person name="Detter J.C."/>
            <person name="Han C."/>
            <person name="Larimer F."/>
            <person name="Land M."/>
            <person name="Hauser L."/>
            <person name="Kyrpides N."/>
            <person name="Ovchinnikova G."/>
            <person name="Liberton M."/>
            <person name="Stoeckel J."/>
            <person name="Banerjee A."/>
            <person name="Singh A."/>
            <person name="Page L."/>
            <person name="Sato H."/>
            <person name="Zhao L."/>
            <person name="Sherman L."/>
            <person name="Pakrasi H."/>
            <person name="Richardson P."/>
        </authorList>
    </citation>
    <scope>NUCLEOTIDE SEQUENCE</scope>
    <source>
        <strain evidence="2">PCC 7425</strain>
    </source>
</reference>
<feature type="transmembrane region" description="Helical" evidence="1">
    <location>
        <begin position="16"/>
        <end position="36"/>
    </location>
</feature>
<dbReference type="AlphaFoldDB" id="B8HL99"/>
<dbReference type="eggNOG" id="COG1073">
    <property type="taxonomic scope" value="Bacteria"/>
</dbReference>
<evidence type="ECO:0000313" key="2">
    <source>
        <dbReference type="EMBL" id="ACL46964.1"/>
    </source>
</evidence>
<keyword evidence="1" id="KW-0812">Transmembrane</keyword>
<dbReference type="OrthoDB" id="9776685at2"/>
<proteinExistence type="predicted"/>
<organism evidence="2">
    <name type="scientific">Cyanothece sp. (strain PCC 7425 / ATCC 29141)</name>
    <dbReference type="NCBI Taxonomy" id="395961"/>
    <lineage>
        <taxon>Bacteria</taxon>
        <taxon>Bacillati</taxon>
        <taxon>Cyanobacteriota</taxon>
        <taxon>Cyanophyceae</taxon>
        <taxon>Gomontiellales</taxon>
        <taxon>Cyanothecaceae</taxon>
        <taxon>Cyanothece</taxon>
    </lineage>
</organism>
<dbReference type="KEGG" id="cyn:Cyan7425_4658"/>
<evidence type="ECO:0008006" key="3">
    <source>
        <dbReference type="Google" id="ProtNLM"/>
    </source>
</evidence>
<keyword evidence="1" id="KW-1133">Transmembrane helix</keyword>
<dbReference type="EMBL" id="CP001344">
    <property type="protein sequence ID" value="ACL46964.1"/>
    <property type="molecule type" value="Genomic_DNA"/>
</dbReference>